<protein>
    <recommendedName>
        <fullName evidence="7">Reticulon domain-containing protein</fullName>
    </recommendedName>
</protein>
<dbReference type="Pfam" id="PF02453">
    <property type="entry name" value="Reticulon"/>
    <property type="match status" value="1"/>
</dbReference>
<reference evidence="8" key="2">
    <citation type="submission" date="2024-10" db="UniProtKB">
        <authorList>
            <consortium name="EnsemblProtists"/>
        </authorList>
    </citation>
    <scope>IDENTIFICATION</scope>
</reference>
<dbReference type="Proteomes" id="UP000013827">
    <property type="component" value="Unassembled WGS sequence"/>
</dbReference>
<dbReference type="AlphaFoldDB" id="A0A0D3JLQ3"/>
<sequence length="789" mass="86259">MPAASKAPRRARAAGKLPVRHIGPQSGPHAGTTAGGEQCPWDAAGFDFNRMKQAVSYTQKLKKNGAATLLSRVEVFEYACVDQETIISYDPRRFAERPDGPSTALPDLPDIAWSDDLLYFYRQASQRAAHEALGADSPYAEDPHAQLRDRVVGRLLRAWPNIEARLASPEEVQAAPNFSHCTVPLVVSAFWPNTLCEFFARVPGAFHYHQQAGNLSPNMTIVLVNPLKLAPARFNYDIMRAFSSLEPISFAELSARHPPSTPSRSTFEGTHVRCFRHLVVWKANQDNFRGRLPTVGKAVAAYYSSQLRRSPPFWLSLRPPRPGVMRILFEQRNVGNARMLIGFDSLLRACAASKRPFGGSSWRRLHASGNAPGADDWRRGWGGRPASVECQSYALGSRPFVQDLAVLQETDVLVATHGYFWWGVMIKDPALVRSPWLMTEAGMYADWRTSWKSLMFKQRDQDVELRWPPLHAVLTEVARVGRNKEQYGALRGKNQQYFSSTVFEVLPDGILRRHKGLHQGKASADPDELATRYARANCSSRAGDGLCRSLAVSELWPVTVAALFGGGQAIFIAIQCLDVSVASLGSWAALAAVVSASLTSLLSKRAPGPPPSISEFDVAPAVARAVKILNLAAALLHRVRSGDAALTLRLGLSLWLGAHLLRPFSLFTLAWAAFTAAAGLPLVPNHREKVDEARAAIAAAAVAWAALARAKAKYAAALAALTIWYRLSWTSMGLATLFGGLALHLSSEENVAFSQTVASVVAGAQRKARRMTMTAQSLGLFSPSKERSE</sequence>
<keyword evidence="4" id="KW-1133">Transmembrane helix</keyword>
<dbReference type="eggNOG" id="ENOG502SAS1">
    <property type="taxonomic scope" value="Eukaryota"/>
</dbReference>
<keyword evidence="9" id="KW-1185">Reference proteome</keyword>
<keyword evidence="3" id="KW-0256">Endoplasmic reticulum</keyword>
<evidence type="ECO:0000256" key="3">
    <source>
        <dbReference type="ARBA" id="ARBA00022824"/>
    </source>
</evidence>
<keyword evidence="5" id="KW-0472">Membrane</keyword>
<dbReference type="PaxDb" id="2903-EOD24438"/>
<dbReference type="KEGG" id="ehx:EMIHUDRAFT_115893"/>
<evidence type="ECO:0000259" key="7">
    <source>
        <dbReference type="Pfam" id="PF02453"/>
    </source>
</evidence>
<name>A0A0D3JLQ3_EMIH1</name>
<organism evidence="8 9">
    <name type="scientific">Emiliania huxleyi (strain CCMP1516)</name>
    <dbReference type="NCBI Taxonomy" id="280463"/>
    <lineage>
        <taxon>Eukaryota</taxon>
        <taxon>Haptista</taxon>
        <taxon>Haptophyta</taxon>
        <taxon>Prymnesiophyceae</taxon>
        <taxon>Isochrysidales</taxon>
        <taxon>Noelaerhabdaceae</taxon>
        <taxon>Emiliania</taxon>
    </lineage>
</organism>
<evidence type="ECO:0000256" key="1">
    <source>
        <dbReference type="ARBA" id="ARBA00004477"/>
    </source>
</evidence>
<keyword evidence="2" id="KW-0812">Transmembrane</keyword>
<evidence type="ECO:0000256" key="2">
    <source>
        <dbReference type="ARBA" id="ARBA00022692"/>
    </source>
</evidence>
<dbReference type="EnsemblProtists" id="EOD24438">
    <property type="protein sequence ID" value="EOD24438"/>
    <property type="gene ID" value="EMIHUDRAFT_115893"/>
</dbReference>
<reference evidence="9" key="1">
    <citation type="journal article" date="2013" name="Nature">
        <title>Pan genome of the phytoplankton Emiliania underpins its global distribution.</title>
        <authorList>
            <person name="Read B.A."/>
            <person name="Kegel J."/>
            <person name="Klute M.J."/>
            <person name="Kuo A."/>
            <person name="Lefebvre S.C."/>
            <person name="Maumus F."/>
            <person name="Mayer C."/>
            <person name="Miller J."/>
            <person name="Monier A."/>
            <person name="Salamov A."/>
            <person name="Young J."/>
            <person name="Aguilar M."/>
            <person name="Claverie J.M."/>
            <person name="Frickenhaus S."/>
            <person name="Gonzalez K."/>
            <person name="Herman E.K."/>
            <person name="Lin Y.C."/>
            <person name="Napier J."/>
            <person name="Ogata H."/>
            <person name="Sarno A.F."/>
            <person name="Shmutz J."/>
            <person name="Schroeder D."/>
            <person name="de Vargas C."/>
            <person name="Verret F."/>
            <person name="von Dassow P."/>
            <person name="Valentin K."/>
            <person name="Van de Peer Y."/>
            <person name="Wheeler G."/>
            <person name="Dacks J.B."/>
            <person name="Delwiche C.F."/>
            <person name="Dyhrman S.T."/>
            <person name="Glockner G."/>
            <person name="John U."/>
            <person name="Richards T."/>
            <person name="Worden A.Z."/>
            <person name="Zhang X."/>
            <person name="Grigoriev I.V."/>
            <person name="Allen A.E."/>
            <person name="Bidle K."/>
            <person name="Borodovsky M."/>
            <person name="Bowler C."/>
            <person name="Brownlee C."/>
            <person name="Cock J.M."/>
            <person name="Elias M."/>
            <person name="Gladyshev V.N."/>
            <person name="Groth M."/>
            <person name="Guda C."/>
            <person name="Hadaegh A."/>
            <person name="Iglesias-Rodriguez M.D."/>
            <person name="Jenkins J."/>
            <person name="Jones B.M."/>
            <person name="Lawson T."/>
            <person name="Leese F."/>
            <person name="Lindquist E."/>
            <person name="Lobanov A."/>
            <person name="Lomsadze A."/>
            <person name="Malik S.B."/>
            <person name="Marsh M.E."/>
            <person name="Mackinder L."/>
            <person name="Mock T."/>
            <person name="Mueller-Roeber B."/>
            <person name="Pagarete A."/>
            <person name="Parker M."/>
            <person name="Probert I."/>
            <person name="Quesneville H."/>
            <person name="Raines C."/>
            <person name="Rensing S.A."/>
            <person name="Riano-Pachon D.M."/>
            <person name="Richier S."/>
            <person name="Rokitta S."/>
            <person name="Shiraiwa Y."/>
            <person name="Soanes D.M."/>
            <person name="van der Giezen M."/>
            <person name="Wahlund T.M."/>
            <person name="Williams B."/>
            <person name="Wilson W."/>
            <person name="Wolfe G."/>
            <person name="Wurch L.L."/>
        </authorList>
    </citation>
    <scope>NUCLEOTIDE SEQUENCE</scope>
</reference>
<dbReference type="GeneID" id="17269984"/>
<feature type="region of interest" description="Disordered" evidence="6">
    <location>
        <begin position="1"/>
        <end position="36"/>
    </location>
</feature>
<evidence type="ECO:0000313" key="9">
    <source>
        <dbReference type="Proteomes" id="UP000013827"/>
    </source>
</evidence>
<evidence type="ECO:0000256" key="5">
    <source>
        <dbReference type="ARBA" id="ARBA00023136"/>
    </source>
</evidence>
<proteinExistence type="predicted"/>
<comment type="subcellular location">
    <subcellularLocation>
        <location evidence="1">Endoplasmic reticulum membrane</location>
        <topology evidence="1">Multi-pass membrane protein</topology>
    </subcellularLocation>
</comment>
<evidence type="ECO:0000256" key="4">
    <source>
        <dbReference type="ARBA" id="ARBA00022989"/>
    </source>
</evidence>
<dbReference type="InterPro" id="IPR003388">
    <property type="entry name" value="Reticulon"/>
</dbReference>
<accession>A0A0D3JLQ3</accession>
<dbReference type="GO" id="GO:0005789">
    <property type="term" value="C:endoplasmic reticulum membrane"/>
    <property type="evidence" value="ECO:0007669"/>
    <property type="project" value="UniProtKB-SubCell"/>
</dbReference>
<feature type="domain" description="Reticulon" evidence="7">
    <location>
        <begin position="561"/>
        <end position="683"/>
    </location>
</feature>
<dbReference type="RefSeq" id="XP_005776867.1">
    <property type="nucleotide sequence ID" value="XM_005776810.1"/>
</dbReference>
<dbReference type="HOGENOM" id="CLU_355817_0_0_1"/>
<evidence type="ECO:0000313" key="8">
    <source>
        <dbReference type="EnsemblProtists" id="EOD24438"/>
    </source>
</evidence>
<evidence type="ECO:0000256" key="6">
    <source>
        <dbReference type="SAM" id="MobiDB-lite"/>
    </source>
</evidence>